<accession>A0A806KFX1</accession>
<dbReference type="PANTHER" id="PTHR43673">
    <property type="entry name" value="NAD(P)H NITROREDUCTASE YDGI-RELATED"/>
    <property type="match status" value="1"/>
</dbReference>
<dbReference type="PANTHER" id="PTHR43673:SF10">
    <property type="entry name" value="NADH DEHYDROGENASE_NAD(P)H NITROREDUCTASE XCC3605-RELATED"/>
    <property type="match status" value="1"/>
</dbReference>
<sequence>MDQEIQVVIDNEKCTGCGRCVADCQRHVLEIQNNKAVINTTRQCFKCGHCFAICPAQAVQLSGLDDEIMELTGKPPFLDEKSLKTHLKCRRSIRQYKRNPVEKEKIEKIIEAGRLTPTASNSQNVRYIVIQNEIETIEDAVIAQYTTSSELLAQSESYVMPPYGLGADRLKRGFLFQGAPLVILNISPSEINACLAAMSMELMAEALGLGAVYVGLFARPANKNMKLREALGIAKEEIIAACLAIGYPDVQYLRSAPKKAANITWK</sequence>
<evidence type="ECO:0000256" key="3">
    <source>
        <dbReference type="ARBA" id="ARBA00023002"/>
    </source>
</evidence>
<keyword evidence="3" id="KW-0560">Oxidoreductase</keyword>
<keyword evidence="5" id="KW-0411">Iron-sulfur</keyword>
<dbReference type="SUPFAM" id="SSF54862">
    <property type="entry name" value="4Fe-4S ferredoxins"/>
    <property type="match status" value="1"/>
</dbReference>
<evidence type="ECO:0000256" key="1">
    <source>
        <dbReference type="ARBA" id="ARBA00007118"/>
    </source>
</evidence>
<keyword evidence="4" id="KW-0408">Iron</keyword>
<feature type="domain" description="4Fe-4S ferredoxin-type" evidence="6">
    <location>
        <begin position="5"/>
        <end position="34"/>
    </location>
</feature>
<dbReference type="InterPro" id="IPR029479">
    <property type="entry name" value="Nitroreductase"/>
</dbReference>
<dbReference type="Gene3D" id="3.30.70.20">
    <property type="match status" value="1"/>
</dbReference>
<dbReference type="InterPro" id="IPR000415">
    <property type="entry name" value="Nitroreductase-like"/>
</dbReference>
<dbReference type="InterPro" id="IPR017900">
    <property type="entry name" value="4Fe4S_Fe_S_CS"/>
</dbReference>
<feature type="domain" description="4Fe-4S ferredoxin-type" evidence="6">
    <location>
        <begin position="35"/>
        <end position="64"/>
    </location>
</feature>
<dbReference type="PROSITE" id="PS51379">
    <property type="entry name" value="4FE4S_FER_2"/>
    <property type="match status" value="2"/>
</dbReference>
<dbReference type="PROSITE" id="PS00198">
    <property type="entry name" value="4FE4S_FER_1"/>
    <property type="match status" value="1"/>
</dbReference>
<evidence type="ECO:0000313" key="7">
    <source>
        <dbReference type="EMBL" id="AGS53525.1"/>
    </source>
</evidence>
<dbReference type="Pfam" id="PF00881">
    <property type="entry name" value="Nitroreductase"/>
    <property type="match status" value="1"/>
</dbReference>
<comment type="similarity">
    <text evidence="1">Belongs to the nitroreductase family.</text>
</comment>
<keyword evidence="2" id="KW-0479">Metal-binding</keyword>
<organism evidence="7">
    <name type="scientific">uncultured bacterium contig00055</name>
    <dbReference type="NCBI Taxonomy" id="1181539"/>
    <lineage>
        <taxon>Bacteria</taxon>
        <taxon>environmental samples</taxon>
    </lineage>
</organism>
<evidence type="ECO:0000256" key="5">
    <source>
        <dbReference type="ARBA" id="ARBA00023014"/>
    </source>
</evidence>
<evidence type="ECO:0000256" key="4">
    <source>
        <dbReference type="ARBA" id="ARBA00023004"/>
    </source>
</evidence>
<dbReference type="Pfam" id="PF13187">
    <property type="entry name" value="Fer4_9"/>
    <property type="match status" value="1"/>
</dbReference>
<dbReference type="EMBL" id="JQ844235">
    <property type="protein sequence ID" value="AGS53525.1"/>
    <property type="molecule type" value="Genomic_DNA"/>
</dbReference>
<dbReference type="GO" id="GO:0051536">
    <property type="term" value="F:iron-sulfur cluster binding"/>
    <property type="evidence" value="ECO:0007669"/>
    <property type="project" value="UniProtKB-KW"/>
</dbReference>
<dbReference type="GO" id="GO:0046872">
    <property type="term" value="F:metal ion binding"/>
    <property type="evidence" value="ECO:0007669"/>
    <property type="project" value="UniProtKB-KW"/>
</dbReference>
<dbReference type="GO" id="GO:0016491">
    <property type="term" value="F:oxidoreductase activity"/>
    <property type="evidence" value="ECO:0007669"/>
    <property type="project" value="UniProtKB-KW"/>
</dbReference>
<reference evidence="7" key="1">
    <citation type="submission" date="2012-03" db="EMBL/GenBank/DDBJ databases">
        <title>Functional metagenomics reveals considerable lignocellulase gene clusters in the gut microbiome of a wood-feeding higher termite.</title>
        <authorList>
            <person name="Liu N."/>
        </authorList>
    </citation>
    <scope>NUCLEOTIDE SEQUENCE</scope>
</reference>
<evidence type="ECO:0000256" key="2">
    <source>
        <dbReference type="ARBA" id="ARBA00022723"/>
    </source>
</evidence>
<protein>
    <submittedName>
        <fullName evidence="7">Ferredoxin</fullName>
    </submittedName>
</protein>
<dbReference type="SUPFAM" id="SSF55469">
    <property type="entry name" value="FMN-dependent nitroreductase-like"/>
    <property type="match status" value="1"/>
</dbReference>
<name>A0A806KFX1_9BACT</name>
<proteinExistence type="inferred from homology"/>
<dbReference type="InterPro" id="IPR017896">
    <property type="entry name" value="4Fe4S_Fe-S-bd"/>
</dbReference>
<dbReference type="Gene3D" id="3.40.109.10">
    <property type="entry name" value="NADH Oxidase"/>
    <property type="match status" value="1"/>
</dbReference>
<dbReference type="AlphaFoldDB" id="A0A806KFX1"/>
<evidence type="ECO:0000259" key="6">
    <source>
        <dbReference type="PROSITE" id="PS51379"/>
    </source>
</evidence>